<dbReference type="Pfam" id="PF24883">
    <property type="entry name" value="NPHP3_N"/>
    <property type="match status" value="1"/>
</dbReference>
<comment type="caution">
    <text evidence="8">The sequence shown here is derived from an EMBL/GenBank/DDBJ whole genome shotgun (WGS) entry which is preliminary data.</text>
</comment>
<dbReference type="RefSeq" id="WP_259102153.1">
    <property type="nucleotide sequence ID" value="NZ_CP130454.1"/>
</dbReference>
<dbReference type="InterPro" id="IPR011990">
    <property type="entry name" value="TPR-like_helical_dom_sf"/>
</dbReference>
<dbReference type="SUPFAM" id="SSF52540">
    <property type="entry name" value="P-loop containing nucleoside triphosphate hydrolases"/>
    <property type="match status" value="1"/>
</dbReference>
<keyword evidence="6" id="KW-0175">Coiled coil</keyword>
<sequence length="2184" mass="250274">MAHRCPKCGKEMARHGNFWFCGEHTEPVFIPIEHPFSDLCAVLPTPIAFVLDEFFRESNPFIALWRMVDAAEIITRFFTITVLSDILRQKGEFPQPVKIALTEKLERPTFGAWKDLLAIAIDNLPKEKGQTCCLVFELPSFVRGKWLPALGSGEDKPEEKLIALRNFIAHAGRLPDEKAQELLSAHRQRFESLVNELSFLSNYDLIACTKEGQIFWLKGLPSADGTFPNYEHPLSFVPELERVYLVRGDDWLDLFPLHAFTDILQWREELYDFEWLGEIAPQIYFRLSERGYLECISFSTKAVFSHLGKDAYQRFRDIFRLEEWRAQRKSEAEAQGIQKLWDELVNELTEVFVGREEHVRQVKEAVKRKSKGFLWISGKPGVGKSALMAKLMKDYIGQTQHYIVIPYFFRFGQAGLSTMDFLATALKRLQVELKRTIEPAPNLPDRQQQLVEALEEAVSKTGKKVLFLVDGLDEIYRQEREFLNVPFMTVRESVLWVCAGRSEGDLEEALKSRGAEWIFPEGLPPLDEQAIRAMLVEHLGRLKYALFERDEGQRNRFVEAVTRKSEGLPLYVRMVIEDLKAGQLTVWEEEKLPDGLVAYYERLLERMRVSDVGTVLTPLFCLLAWAKEPVTEGTMKFLLQTHHLARSPRWSELFRRALEHGHLMLQQRPTPDGEVGWTIYHDSFRQHLLESKTVSDNREWAQERWLEVCRDWKALASQEPSLHRYILRHYADHLHERWQMTDAQPQIPDAQSLYSALCQLALDTEFAQSQTHHLPNEPNLPLKTVQIALDASIKLEDAPMIARLVMEHAKRAQSEEETPLQAWRKGHRERALRMATEIIFERDHKLGTLWCLLLAWVAESEGEREWAKRFLDEVRKRWEGAKLTELEIYPFNLLFMNWQGKMAVFLLGELGQVEGAMEVAGLVLGDYEKEGLATNWAVKGFFEQALKVTERIEDAKKQSEALKEIAVEIAKAGMFEKAMETAEKIENACERAEALKEIAEEIAKAGMFEKAMKTVEMIKYTWYWTRALIEIAEAMEEIGMVEKVKEFLEQAMETAEKIENALVSVWALIAVEMAKAGMVEKAEEVFEQAIEIAERIEDAKKRVEVLSGIAVEMAKAGMVEKAKEVLEQAMEIVERIKDVEWREWALREIAVKMAKVGMFEKVMETLERIEYAEERAWALKEIAEGMAKAGMFEQAMEAAERIEDARKRTWALREIAVEMAKAGMFEQAMKIAERIEYAEERAWALKEIAVEMAKVGIVEKAKEVFEQAMETVERIEDARKRTWALRVIAEGMLKAWMFEQAMEAAERIEDAWWRTRALKEITEEMTKAWMFEQAMEAAERIESAWERSEALREIAVEMAKAGMFEQAMKTAEKIEDAWERAWALREIAVEMAKAGIVEKAEEVFEQAMKTAEKIEDAEERSGALREIAEEMAKAGMVEKAEEVFEQAMKTAERIEYAEERAWALKEIAVEMAKVGMFEQAMEAAERIEDARKRTWALRVIAKGMLKAKMFEKAKEVFEQAMEIVEKIENAWERSEALREIAVGMAKVGMVEQAMEAAERIESAWERSEALREIAVGMAKVGMVEKAKEVFEQAMKTAERIEDAWLRSEALKWIAEGMAKVGMIEKAEEVFEQAMKIAERIEDAWLRVGILREIDEEMVEVGVKEQAIKRSKALREIAVEMAKVGRFEQAMKTAERIEDARERAWALREIAEEMAKVGMFEQAMKIAERIEYAEERAWALKEIAVEMAKVGMFEQAMEAAERIKDARKRTWALRVIAEGMLKAWMFEQAMEAAERIESAWERSEALREIAVEMAKAGMFEQAMETTERIKDTKKRAEALIGIAEEMKKAGMVEKAMEILEQAMKTAEKIENALVAVWALIAVGMAKAGMFEQAMKTAERIEDAWLRSEALRGIAEEMAKAGMVEKAEEVFEQAMKTAEKIEDAWERAWALIGIAVEMAKAGMVEKAEKVFEQAMKTAERIEDAWLRSEALRMVEKAKEVLEQAMETVERIENAKKRAEALSGIAEGMEKAGMFEKAMETAEKIEDAWYRVKALIEIAVEMAKVEMFEKTKEVFEQAMETAEKIEDAKKRAEALKEIAEEMAKAGEVEGAVGIVKRETGLRTEMLPSVLLILAERAREGDGKSKEGFLRLLPLCGWSLGLAYGACGLLAWLYPEQVEAIAKVVSGE</sequence>
<keyword evidence="9" id="KW-1185">Reference proteome</keyword>
<evidence type="ECO:0000313" key="8">
    <source>
        <dbReference type="EMBL" id="MCS3921207.1"/>
    </source>
</evidence>
<dbReference type="Gene3D" id="3.40.50.300">
    <property type="entry name" value="P-loop containing nucleotide triphosphate hydrolases"/>
    <property type="match status" value="1"/>
</dbReference>
<protein>
    <submittedName>
        <fullName evidence="8">Tetratricopeptide (TPR) repeat protein/DNA polymerase III delta prime subunit</fullName>
    </submittedName>
</protein>
<dbReference type="InterPro" id="IPR007111">
    <property type="entry name" value="NACHT_NTPase"/>
</dbReference>
<evidence type="ECO:0000256" key="4">
    <source>
        <dbReference type="ARBA" id="ARBA00022803"/>
    </source>
</evidence>
<feature type="coiled-coil region" evidence="6">
    <location>
        <begin position="2072"/>
        <end position="2102"/>
    </location>
</feature>
<proteinExistence type="inferred from homology"/>
<evidence type="ECO:0000313" key="9">
    <source>
        <dbReference type="Proteomes" id="UP001204798"/>
    </source>
</evidence>
<feature type="coiled-coil region" evidence="6">
    <location>
        <begin position="1583"/>
        <end position="1643"/>
    </location>
</feature>
<reference evidence="8 9" key="1">
    <citation type="submission" date="2022-08" db="EMBL/GenBank/DDBJ databases">
        <title>Bacterial and archaeal communities from various locations to study Microbial Dark Matter (Phase II).</title>
        <authorList>
            <person name="Stepanauskas R."/>
        </authorList>
    </citation>
    <scope>NUCLEOTIDE SEQUENCE [LARGE SCALE GENOMIC DNA]</scope>
    <source>
        <strain evidence="8 9">PD1</strain>
    </source>
</reference>
<evidence type="ECO:0000256" key="1">
    <source>
        <dbReference type="ARBA" id="ARBA00004496"/>
    </source>
</evidence>
<name>A0ABT2ETG1_9BACT</name>
<dbReference type="InterPro" id="IPR056884">
    <property type="entry name" value="NPHP3-like_N"/>
</dbReference>
<evidence type="ECO:0000256" key="3">
    <source>
        <dbReference type="ARBA" id="ARBA00022737"/>
    </source>
</evidence>
<feature type="coiled-coil region" evidence="6">
    <location>
        <begin position="1031"/>
        <end position="1139"/>
    </location>
</feature>
<dbReference type="PANTHER" id="PTHR46630">
    <property type="entry name" value="TETRATRICOPEPTIDE REPEAT PROTEIN 29"/>
    <property type="match status" value="1"/>
</dbReference>
<dbReference type="InterPro" id="IPR019734">
    <property type="entry name" value="TPR_rpt"/>
</dbReference>
<dbReference type="PANTHER" id="PTHR46630:SF1">
    <property type="entry name" value="TETRATRICOPEPTIDE REPEAT PROTEIN 29"/>
    <property type="match status" value="1"/>
</dbReference>
<organism evidence="8 9">
    <name type="scientific">Candidatus Fervidibacter sacchari</name>
    <dbReference type="NCBI Taxonomy" id="1448929"/>
    <lineage>
        <taxon>Bacteria</taxon>
        <taxon>Candidatus Fervidibacterota</taxon>
        <taxon>Candidatus Fervidibacter</taxon>
    </lineage>
</organism>
<dbReference type="PROSITE" id="PS50837">
    <property type="entry name" value="NACHT"/>
    <property type="match status" value="1"/>
</dbReference>
<dbReference type="SMART" id="SM00028">
    <property type="entry name" value="TPR"/>
    <property type="match status" value="15"/>
</dbReference>
<dbReference type="Proteomes" id="UP001204798">
    <property type="component" value="Unassembled WGS sequence"/>
</dbReference>
<comment type="subcellular location">
    <subcellularLocation>
        <location evidence="1">Cytoplasm</location>
    </subcellularLocation>
</comment>
<dbReference type="SUPFAM" id="SSF48452">
    <property type="entry name" value="TPR-like"/>
    <property type="match status" value="8"/>
</dbReference>
<evidence type="ECO:0000256" key="6">
    <source>
        <dbReference type="SAM" id="Coils"/>
    </source>
</evidence>
<feature type="coiled-coil region" evidence="6">
    <location>
        <begin position="1922"/>
        <end position="2029"/>
    </location>
</feature>
<keyword evidence="3" id="KW-0677">Repeat</keyword>
<evidence type="ECO:0000256" key="5">
    <source>
        <dbReference type="ARBA" id="ARBA00038253"/>
    </source>
</evidence>
<keyword evidence="4" id="KW-0802">TPR repeat</keyword>
<dbReference type="InterPro" id="IPR027417">
    <property type="entry name" value="P-loop_NTPase"/>
</dbReference>
<evidence type="ECO:0000259" key="7">
    <source>
        <dbReference type="PROSITE" id="PS50837"/>
    </source>
</evidence>
<feature type="coiled-coil region" evidence="6">
    <location>
        <begin position="1397"/>
        <end position="1434"/>
    </location>
</feature>
<dbReference type="Gene3D" id="1.25.40.10">
    <property type="entry name" value="Tetratricopeptide repeat domain"/>
    <property type="match status" value="12"/>
</dbReference>
<dbReference type="InterPro" id="IPR051476">
    <property type="entry name" value="Bac_ResReg_Asp_Phosphatase"/>
</dbReference>
<gene>
    <name evidence="8" type="ORF">M2350_003653</name>
</gene>
<evidence type="ECO:0000256" key="2">
    <source>
        <dbReference type="ARBA" id="ARBA00022490"/>
    </source>
</evidence>
<dbReference type="EMBL" id="JANUCP010000010">
    <property type="protein sequence ID" value="MCS3921207.1"/>
    <property type="molecule type" value="Genomic_DNA"/>
</dbReference>
<feature type="domain" description="NACHT" evidence="7">
    <location>
        <begin position="372"/>
        <end position="480"/>
    </location>
</feature>
<keyword evidence="2" id="KW-0963">Cytoplasm</keyword>
<comment type="similarity">
    <text evidence="5">Belongs to the Rap family.</text>
</comment>
<feature type="coiled-coil region" evidence="6">
    <location>
        <begin position="945"/>
        <end position="1005"/>
    </location>
</feature>
<accession>A0ABT2ETG1</accession>